<dbReference type="EMBL" id="QJJU01000011">
    <property type="protein sequence ID" value="PXX07235.1"/>
    <property type="molecule type" value="Genomic_DNA"/>
</dbReference>
<evidence type="ECO:0000313" key="4">
    <source>
        <dbReference type="Proteomes" id="UP000247781"/>
    </source>
</evidence>
<evidence type="ECO:0000256" key="1">
    <source>
        <dbReference type="SAM" id="MobiDB-lite"/>
    </source>
</evidence>
<dbReference type="OrthoDB" id="4629911at2"/>
<dbReference type="Proteomes" id="UP000247781">
    <property type="component" value="Unassembled WGS sequence"/>
</dbReference>
<evidence type="ECO:0000256" key="2">
    <source>
        <dbReference type="SAM" id="SignalP"/>
    </source>
</evidence>
<feature type="chain" id="PRO_5016357075" description="PASTA domain-containing protein" evidence="2">
    <location>
        <begin position="31"/>
        <end position="135"/>
    </location>
</feature>
<evidence type="ECO:0008006" key="5">
    <source>
        <dbReference type="Google" id="ProtNLM"/>
    </source>
</evidence>
<proteinExistence type="predicted"/>
<dbReference type="RefSeq" id="WP_110317308.1">
    <property type="nucleotide sequence ID" value="NZ_QJJU01000011.1"/>
</dbReference>
<feature type="signal peptide" evidence="2">
    <location>
        <begin position="1"/>
        <end position="30"/>
    </location>
</feature>
<comment type="caution">
    <text evidence="3">The sequence shown here is derived from an EMBL/GenBank/DDBJ whole genome shotgun (WGS) entry which is preliminary data.</text>
</comment>
<gene>
    <name evidence="3" type="ORF">C8E89_11118</name>
</gene>
<protein>
    <recommendedName>
        <fullName evidence="5">PASTA domain-containing protein</fullName>
    </recommendedName>
</protein>
<reference evidence="4" key="1">
    <citation type="submission" date="2018-05" db="EMBL/GenBank/DDBJ databases">
        <authorList>
            <person name="Deangelis K."/>
            <person name="Huntemann M."/>
            <person name="Clum A."/>
            <person name="Pillay M."/>
            <person name="Palaniappan K."/>
            <person name="Varghese N."/>
            <person name="Mikhailova N."/>
            <person name="Stamatis D."/>
            <person name="Reddy T."/>
            <person name="Daum C."/>
            <person name="Shapiro N."/>
            <person name="Ivanova N."/>
            <person name="Kyrpides N."/>
            <person name="Woyke T."/>
        </authorList>
    </citation>
    <scope>NUCLEOTIDE SEQUENCE [LARGE SCALE GENOMIC DNA]</scope>
    <source>
        <strain evidence="4">GAS496</strain>
    </source>
</reference>
<evidence type="ECO:0000313" key="3">
    <source>
        <dbReference type="EMBL" id="PXX07235.1"/>
    </source>
</evidence>
<dbReference type="InterPro" id="IPR006311">
    <property type="entry name" value="TAT_signal"/>
</dbReference>
<feature type="region of interest" description="Disordered" evidence="1">
    <location>
        <begin position="107"/>
        <end position="135"/>
    </location>
</feature>
<keyword evidence="2" id="KW-0732">Signal</keyword>
<reference evidence="3 4" key="2">
    <citation type="submission" date="2018-06" db="EMBL/GenBank/DDBJ databases">
        <title>Sequencing of bacterial isolates from soil warming experiment in Harvard Forest, Massachusetts, USA.</title>
        <authorList>
            <person name="Deangelis K.PhD."/>
        </authorList>
    </citation>
    <scope>NUCLEOTIDE SEQUENCE [LARGE SCALE GENOMIC DNA]</scope>
    <source>
        <strain evidence="3 4">GAS496</strain>
    </source>
</reference>
<dbReference type="AlphaFoldDB" id="A0A318HRE6"/>
<sequence length="135" mass="12839">MSCTRSILGASATAAAIAVLGLAGSGVAAAATTDVTGQKYSDAQSALSSAGLKPVVEIVVGDRKSWPDCVVTRAQSRTVPPPANSGGSATKEMLVSLNCEASIASATAPGNSAASPEGKAAIAAAASSSSSGGSS</sequence>
<organism evidence="3 4">
    <name type="scientific">Mycolicibacterium moriokaense</name>
    <dbReference type="NCBI Taxonomy" id="39691"/>
    <lineage>
        <taxon>Bacteria</taxon>
        <taxon>Bacillati</taxon>
        <taxon>Actinomycetota</taxon>
        <taxon>Actinomycetes</taxon>
        <taxon>Mycobacteriales</taxon>
        <taxon>Mycobacteriaceae</taxon>
        <taxon>Mycolicibacterium</taxon>
    </lineage>
</organism>
<accession>A0A318HRE6</accession>
<keyword evidence="4" id="KW-1185">Reference proteome</keyword>
<feature type="compositionally biased region" description="Low complexity" evidence="1">
    <location>
        <begin position="112"/>
        <end position="135"/>
    </location>
</feature>
<dbReference type="PROSITE" id="PS51318">
    <property type="entry name" value="TAT"/>
    <property type="match status" value="1"/>
</dbReference>
<name>A0A318HRE6_9MYCO</name>